<dbReference type="InterPro" id="IPR049577">
    <property type="entry name" value="GMPP_N"/>
</dbReference>
<comment type="catalytic activity">
    <reaction evidence="7">
        <text>alpha-D-mannose 1-phosphate + GTP + H(+) = GDP-alpha-D-mannose + diphosphate</text>
        <dbReference type="Rhea" id="RHEA:15229"/>
        <dbReference type="ChEBI" id="CHEBI:15378"/>
        <dbReference type="ChEBI" id="CHEBI:33019"/>
        <dbReference type="ChEBI" id="CHEBI:37565"/>
        <dbReference type="ChEBI" id="CHEBI:57527"/>
        <dbReference type="ChEBI" id="CHEBI:58409"/>
        <dbReference type="EC" id="2.7.7.13"/>
    </reaction>
</comment>
<dbReference type="InterPro" id="IPR054566">
    <property type="entry name" value="ManC/GMP-like_b-helix"/>
</dbReference>
<dbReference type="PANTHER" id="PTHR46390:SF1">
    <property type="entry name" value="MANNOSE-1-PHOSPHATE GUANYLYLTRANSFERASE"/>
    <property type="match status" value="1"/>
</dbReference>
<dbReference type="InterPro" id="IPR051161">
    <property type="entry name" value="Mannose-6P_isomerase_type2"/>
</dbReference>
<evidence type="ECO:0000259" key="8">
    <source>
        <dbReference type="Pfam" id="PF00483"/>
    </source>
</evidence>
<dbReference type="Gene3D" id="3.90.550.10">
    <property type="entry name" value="Spore Coat Polysaccharide Biosynthesis Protein SpsA, Chain A"/>
    <property type="match status" value="1"/>
</dbReference>
<keyword evidence="10" id="KW-0413">Isomerase</keyword>
<dbReference type="SUPFAM" id="SSF159283">
    <property type="entry name" value="Guanosine diphospho-D-mannose pyrophosphorylase/mannose-6-phosphate isomerase linker domain"/>
    <property type="match status" value="1"/>
</dbReference>
<evidence type="ECO:0000256" key="2">
    <source>
        <dbReference type="ARBA" id="ARBA00012387"/>
    </source>
</evidence>
<dbReference type="Pfam" id="PF00483">
    <property type="entry name" value="NTP_transferase"/>
    <property type="match status" value="1"/>
</dbReference>
<dbReference type="eggNOG" id="COG0836">
    <property type="taxonomic scope" value="Bacteria"/>
</dbReference>
<organism evidence="10 11">
    <name type="scientific">Paraprevotella xylaniphila YIT 11841</name>
    <dbReference type="NCBI Taxonomy" id="762982"/>
    <lineage>
        <taxon>Bacteria</taxon>
        <taxon>Pseudomonadati</taxon>
        <taxon>Bacteroidota</taxon>
        <taxon>Bacteroidia</taxon>
        <taxon>Bacteroidales</taxon>
        <taxon>Prevotellaceae</taxon>
        <taxon>Paraprevotella</taxon>
    </lineage>
</organism>
<evidence type="ECO:0000259" key="9">
    <source>
        <dbReference type="Pfam" id="PF22640"/>
    </source>
</evidence>
<dbReference type="GO" id="GO:0016853">
    <property type="term" value="F:isomerase activity"/>
    <property type="evidence" value="ECO:0007669"/>
    <property type="project" value="UniProtKB-KW"/>
</dbReference>
<dbReference type="GO" id="GO:0005525">
    <property type="term" value="F:GTP binding"/>
    <property type="evidence" value="ECO:0007669"/>
    <property type="project" value="UniProtKB-KW"/>
</dbReference>
<dbReference type="EC" id="2.7.7.13" evidence="2"/>
<evidence type="ECO:0000256" key="6">
    <source>
        <dbReference type="ARBA" id="ARBA00023134"/>
    </source>
</evidence>
<evidence type="ECO:0000256" key="3">
    <source>
        <dbReference type="ARBA" id="ARBA00022679"/>
    </source>
</evidence>
<keyword evidence="11" id="KW-1185">Reference proteome</keyword>
<dbReference type="FunFam" id="3.90.550.10:FF:000046">
    <property type="entry name" value="Mannose-1-phosphate guanylyltransferase (GDP)"/>
    <property type="match status" value="1"/>
</dbReference>
<evidence type="ECO:0000256" key="4">
    <source>
        <dbReference type="ARBA" id="ARBA00022695"/>
    </source>
</evidence>
<proteinExistence type="inferred from homology"/>
<dbReference type="HOGENOM" id="CLU_035527_0_1_10"/>
<comment type="similarity">
    <text evidence="1">Belongs to the mannose-6-phosphate isomerase type 2 family.</text>
</comment>
<evidence type="ECO:0000313" key="11">
    <source>
        <dbReference type="Proteomes" id="UP000005546"/>
    </source>
</evidence>
<gene>
    <name evidence="10" type="ORF">HMPREF9442_00714</name>
</gene>
<dbReference type="PANTHER" id="PTHR46390">
    <property type="entry name" value="MANNOSE-1-PHOSPHATE GUANYLYLTRANSFERASE"/>
    <property type="match status" value="1"/>
</dbReference>
<dbReference type="Pfam" id="PF22640">
    <property type="entry name" value="ManC_GMP_beta-helix"/>
    <property type="match status" value="1"/>
</dbReference>
<keyword evidence="3 10" id="KW-0808">Transferase</keyword>
<reference evidence="10 11" key="1">
    <citation type="submission" date="2011-02" db="EMBL/GenBank/DDBJ databases">
        <authorList>
            <person name="Weinstock G."/>
            <person name="Sodergren E."/>
            <person name="Clifton S."/>
            <person name="Fulton L."/>
            <person name="Fulton B."/>
            <person name="Courtney L."/>
            <person name="Fronick C."/>
            <person name="Harrison M."/>
            <person name="Strong C."/>
            <person name="Farmer C."/>
            <person name="Delahaunty K."/>
            <person name="Markovic C."/>
            <person name="Hall O."/>
            <person name="Minx P."/>
            <person name="Tomlinson C."/>
            <person name="Mitreva M."/>
            <person name="Hou S."/>
            <person name="Chen J."/>
            <person name="Wollam A."/>
            <person name="Pepin K.H."/>
            <person name="Johnson M."/>
            <person name="Bhonagiri V."/>
            <person name="Zhang X."/>
            <person name="Suruliraj S."/>
            <person name="Warren W."/>
            <person name="Chinwalla A."/>
            <person name="Mardis E.R."/>
            <person name="Wilson R.K."/>
        </authorList>
    </citation>
    <scope>NUCLEOTIDE SEQUENCE [LARGE SCALE GENOMIC DNA]</scope>
    <source>
        <strain evidence="10 11">YIT 11841</strain>
    </source>
</reference>
<evidence type="ECO:0000256" key="1">
    <source>
        <dbReference type="ARBA" id="ARBA00006115"/>
    </source>
</evidence>
<dbReference type="InterPro" id="IPR005835">
    <property type="entry name" value="NTP_transferase_dom"/>
</dbReference>
<comment type="caution">
    <text evidence="10">The sequence shown here is derived from an EMBL/GenBank/DDBJ whole genome shotgun (WGS) entry which is preliminary data.</text>
</comment>
<keyword evidence="5" id="KW-0547">Nucleotide-binding</keyword>
<accession>F3QRB5</accession>
<keyword evidence="4 10" id="KW-0548">Nucleotidyltransferase</keyword>
<dbReference type="GO" id="GO:0004475">
    <property type="term" value="F:mannose-1-phosphate guanylyltransferase (GTP) activity"/>
    <property type="evidence" value="ECO:0007669"/>
    <property type="project" value="UniProtKB-EC"/>
</dbReference>
<name>F3QRB5_9BACT</name>
<evidence type="ECO:0000313" key="10">
    <source>
        <dbReference type="EMBL" id="EGG56045.1"/>
    </source>
</evidence>
<sequence length="353" mass="40160">MERSNNHLVIMAGGIGSRFWPMSTPECPKQFIDVLGCGRTLLQLTADRFKRICFPENIWVVTSEAYADIVREQLPEIPESNILKEPCRRNTAPCIAYVSWRIKKLNPKANVVVTPSDHIVMDVAEFERVITSGLVFTSETDSILTLGMKPNRPETGYGYIQADLGFASARNKEIYRVDSFKEKPDFATASRYIQKNNYFWNAGIFVWNVSTIVNAFRVYQPAIAQVFEQLMPIYGSEQEQEAINRDFPKCENISVDYAIMEKVEEIFVLPANFGWSDLGTWGSLHEHTPQDAYGNACIGKNISVYDTHNCMIHTTQEKKVVIQGLDGFIVAEKNDTLLICKLSEEQRIKQFSE</sequence>
<feature type="domain" description="MannoseP isomerase/GMP-like beta-helix" evidence="9">
    <location>
        <begin position="301"/>
        <end position="350"/>
    </location>
</feature>
<protein>
    <recommendedName>
        <fullName evidence="2">mannose-1-phosphate guanylyltransferase</fullName>
        <ecNumber evidence="2">2.7.7.13</ecNumber>
    </recommendedName>
</protein>
<dbReference type="GeneID" id="98396601"/>
<dbReference type="CDD" id="cd02509">
    <property type="entry name" value="GDP-M1P_Guanylyltransferase"/>
    <property type="match status" value="1"/>
</dbReference>
<keyword evidence="6" id="KW-0342">GTP-binding</keyword>
<dbReference type="InterPro" id="IPR029044">
    <property type="entry name" value="Nucleotide-diphossugar_trans"/>
</dbReference>
<evidence type="ECO:0000256" key="5">
    <source>
        <dbReference type="ARBA" id="ARBA00022741"/>
    </source>
</evidence>
<dbReference type="GO" id="GO:0009298">
    <property type="term" value="P:GDP-mannose biosynthetic process"/>
    <property type="evidence" value="ECO:0007669"/>
    <property type="project" value="TreeGrafter"/>
</dbReference>
<dbReference type="OrthoDB" id="9806359at2"/>
<dbReference type="SUPFAM" id="SSF53448">
    <property type="entry name" value="Nucleotide-diphospho-sugar transferases"/>
    <property type="match status" value="1"/>
</dbReference>
<dbReference type="Proteomes" id="UP000005546">
    <property type="component" value="Unassembled WGS sequence"/>
</dbReference>
<evidence type="ECO:0000256" key="7">
    <source>
        <dbReference type="ARBA" id="ARBA00047343"/>
    </source>
</evidence>
<dbReference type="EMBL" id="AFBR01000021">
    <property type="protein sequence ID" value="EGG56045.1"/>
    <property type="molecule type" value="Genomic_DNA"/>
</dbReference>
<dbReference type="STRING" id="762982.HMPREF9442_00714"/>
<feature type="domain" description="Nucleotidyl transferase" evidence="8">
    <location>
        <begin position="9"/>
        <end position="290"/>
    </location>
</feature>
<dbReference type="AlphaFoldDB" id="F3QRB5"/>
<dbReference type="RefSeq" id="WP_008625244.1">
    <property type="nucleotide sequence ID" value="NZ_GL883825.1"/>
</dbReference>